<proteinExistence type="predicted"/>
<accession>A0AAV0YCA6</accession>
<feature type="domain" description="SCAN" evidence="1">
    <location>
        <begin position="639"/>
        <end position="681"/>
    </location>
</feature>
<sequence>MKCSYKGKFDIPHSKKRKLMGSKKDEALNQIINNKISPSVYVRNEANKIMKEGDSLSAQIPSISSLKTAKSRALALTRLHSDPISALNIMKCSTTYSSTIRSIGHNGFYVHFWSNLQLQIYKECYSKVSIPCISFDATGGCCKRIKRPEGNQSSHLFLYEGIMNIDSKTFTVLSMISEQHDTLSIYIWLTRWLRCGIKAPKMAISDQSLAIMSALIQSFTQYKSLQEYLEVCFKFAVNKNENKNKIPSCYIRNDINHFVSLIAKWDTLKQCKFTRTKQLFIRSMTLLIYCTSMKEAKQILEAIFKIALSKYDGPLLVPTEYEKDTPCAISKRYLQDLIANKASYLQVFDHLIDENESTNVINQQNEENEDLSEEITGSFKNWASIIANDCLSKVEKIEGEFDNAQYTPELVPLVINAMKLYPCWSGIMTTIFGYGEATVSSSRVESNFYQIKNRLFKTEHLPIRVDDFVQKLVYYYKGDNLLLQNAGLLNKKSLNNNNNKTNEENTDIQDYDIHKETVIEGCEDIHIETDLEGFEGIHTEANIEDNEDIQTETDIEDNEDIRTETDLEGCECIHTKTDIEDNEDLYTETADRDGNIENMQKETVIGDNEDNMHAEPEVVVNEENNISFCLPCKNGDFPTGIHRCVKCKKSVHLFGCSVRYIHSEEGYGQSRVCLSCAEKDNENVAEEHWQKRGKSTSLSLCRSAKSYLVSQPGFDKLNLNQKGCEKSIYFLKNGNVLQSKPYNLPQIGKVLLSNTCSPDSLLTIFACAAADSQIFFKYIASLIKIDKTAKFIINMIDRKRNGNIYKERISLLAPYYLPNNKQLVGGITLLDAMDTITSTATKLLHQMPSYKKLNRCTDYLCSEFAIDNTSQVIQLNAFDGRIDIQKEIDSFTKEEITTCTYCNSRRKVTFSTKTHILIELVSLPEELETSTSVCSINKIDQVHQNYAGEVLLTTDEIPKVLHVKGITYFIRGAVVYTSGNRTGLRVKSGHYKAYCFRPNDRWEIYDDLQEKILPSKNEKNNVELLLYTK</sequence>
<dbReference type="Pfam" id="PF23663">
    <property type="entry name" value="Znf_SCAND3"/>
    <property type="match status" value="1"/>
</dbReference>
<name>A0AAV0YCA6_9HEMI</name>
<evidence type="ECO:0000313" key="2">
    <source>
        <dbReference type="EMBL" id="CAI6376811.1"/>
    </source>
</evidence>
<protein>
    <recommendedName>
        <fullName evidence="1">SCAN domain-containing protein</fullName>
    </recommendedName>
</protein>
<evidence type="ECO:0000259" key="1">
    <source>
        <dbReference type="Pfam" id="PF23663"/>
    </source>
</evidence>
<gene>
    <name evidence="2" type="ORF">MEUPH1_LOCUS30146</name>
</gene>
<dbReference type="InterPro" id="IPR038765">
    <property type="entry name" value="Papain-like_cys_pep_sf"/>
</dbReference>
<dbReference type="EMBL" id="CARXXK010001583">
    <property type="protein sequence ID" value="CAI6376811.1"/>
    <property type="molecule type" value="Genomic_DNA"/>
</dbReference>
<dbReference type="InterPro" id="IPR057560">
    <property type="entry name" value="Znf_SCAND3"/>
</dbReference>
<keyword evidence="3" id="KW-1185">Reference proteome</keyword>
<dbReference type="SUPFAM" id="SSF54001">
    <property type="entry name" value="Cysteine proteinases"/>
    <property type="match status" value="1"/>
</dbReference>
<comment type="caution">
    <text evidence="2">The sequence shown here is derived from an EMBL/GenBank/DDBJ whole genome shotgun (WGS) entry which is preliminary data.</text>
</comment>
<dbReference type="Proteomes" id="UP001160148">
    <property type="component" value="Unassembled WGS sequence"/>
</dbReference>
<reference evidence="2 3" key="1">
    <citation type="submission" date="2023-01" db="EMBL/GenBank/DDBJ databases">
        <authorList>
            <person name="Whitehead M."/>
        </authorList>
    </citation>
    <scope>NUCLEOTIDE SEQUENCE [LARGE SCALE GENOMIC DNA]</scope>
</reference>
<evidence type="ECO:0000313" key="3">
    <source>
        <dbReference type="Proteomes" id="UP001160148"/>
    </source>
</evidence>
<organism evidence="2 3">
    <name type="scientific">Macrosiphum euphorbiae</name>
    <name type="common">potato aphid</name>
    <dbReference type="NCBI Taxonomy" id="13131"/>
    <lineage>
        <taxon>Eukaryota</taxon>
        <taxon>Metazoa</taxon>
        <taxon>Ecdysozoa</taxon>
        <taxon>Arthropoda</taxon>
        <taxon>Hexapoda</taxon>
        <taxon>Insecta</taxon>
        <taxon>Pterygota</taxon>
        <taxon>Neoptera</taxon>
        <taxon>Paraneoptera</taxon>
        <taxon>Hemiptera</taxon>
        <taxon>Sternorrhyncha</taxon>
        <taxon>Aphidomorpha</taxon>
        <taxon>Aphidoidea</taxon>
        <taxon>Aphididae</taxon>
        <taxon>Macrosiphini</taxon>
        <taxon>Macrosiphum</taxon>
    </lineage>
</organism>
<dbReference type="AlphaFoldDB" id="A0AAV0YCA6"/>